<sequence>MAHSALQLLCSFHTYMNMSKNFLADSYIVDEHLADTLNWLCQHQDCYDAFHFDVLTQELKVHHANGSDIIRQGMYLTAKYGILITSL</sequence>
<dbReference type="Proteomes" id="UP000490535">
    <property type="component" value="Unassembled WGS sequence"/>
</dbReference>
<comment type="caution">
    <text evidence="1">The sequence shown here is derived from an EMBL/GenBank/DDBJ whole genome shotgun (WGS) entry which is preliminary data.</text>
</comment>
<dbReference type="EMBL" id="WNDP01000279">
    <property type="protein sequence ID" value="KAF1011814.1"/>
    <property type="molecule type" value="Genomic_DNA"/>
</dbReference>
<evidence type="ECO:0000313" key="2">
    <source>
        <dbReference type="Proteomes" id="UP000490535"/>
    </source>
</evidence>
<proteinExistence type="predicted"/>
<organism evidence="1 2">
    <name type="scientific">Acinetobacter bereziniae</name>
    <name type="common">Acinetobacter genomosp. 10</name>
    <dbReference type="NCBI Taxonomy" id="106648"/>
    <lineage>
        <taxon>Bacteria</taxon>
        <taxon>Pseudomonadati</taxon>
        <taxon>Pseudomonadota</taxon>
        <taxon>Gammaproteobacteria</taxon>
        <taxon>Moraxellales</taxon>
        <taxon>Moraxellaceae</taxon>
        <taxon>Acinetobacter</taxon>
    </lineage>
</organism>
<dbReference type="AlphaFoldDB" id="A0A833UI13"/>
<reference evidence="2" key="1">
    <citation type="journal article" date="2020" name="MBio">
        <title>Horizontal gene transfer to a defensive symbiont with a reduced genome amongst a multipartite beetle microbiome.</title>
        <authorList>
            <person name="Waterworth S.C."/>
            <person name="Florez L.V."/>
            <person name="Rees E.R."/>
            <person name="Hertweck C."/>
            <person name="Kaltenpoth M."/>
            <person name="Kwan J.C."/>
        </authorList>
    </citation>
    <scope>NUCLEOTIDE SEQUENCE [LARGE SCALE GENOMIC DNA]</scope>
</reference>
<protein>
    <submittedName>
        <fullName evidence="1">Uncharacterized protein</fullName>
    </submittedName>
</protein>
<evidence type="ECO:0000313" key="1">
    <source>
        <dbReference type="EMBL" id="KAF1011814.1"/>
    </source>
</evidence>
<accession>A0A833UI13</accession>
<gene>
    <name evidence="1" type="ORF">GAK29_04922</name>
</gene>
<name>A0A833UI13_ACIBZ</name>